<keyword evidence="5 6" id="KW-0539">Nucleus</keyword>
<evidence type="ECO:0000256" key="2">
    <source>
        <dbReference type="ARBA" id="ARBA00007421"/>
    </source>
</evidence>
<dbReference type="GO" id="GO:0003688">
    <property type="term" value="F:DNA replication origin binding"/>
    <property type="evidence" value="ECO:0007669"/>
    <property type="project" value="UniProtKB-UniRule"/>
</dbReference>
<dbReference type="InterPro" id="IPR007220">
    <property type="entry name" value="ORC2"/>
</dbReference>
<dbReference type="PANTHER" id="PTHR14052">
    <property type="entry name" value="ORIGIN RECOGNITION COMPLEX SUBUNIT 2"/>
    <property type="match status" value="1"/>
</dbReference>
<organism evidence="9 10">
    <name type="scientific">Clytia hemisphaerica</name>
    <dbReference type="NCBI Taxonomy" id="252671"/>
    <lineage>
        <taxon>Eukaryota</taxon>
        <taxon>Metazoa</taxon>
        <taxon>Cnidaria</taxon>
        <taxon>Hydrozoa</taxon>
        <taxon>Hydroidolina</taxon>
        <taxon>Leptothecata</taxon>
        <taxon>Obeliida</taxon>
        <taxon>Clytiidae</taxon>
        <taxon>Clytia</taxon>
    </lineage>
</organism>
<feature type="domain" description="Origin recognition complex subunit 2 RecA-like" evidence="7">
    <location>
        <begin position="2"/>
        <end position="156"/>
    </location>
</feature>
<dbReference type="Pfam" id="PF04084">
    <property type="entry name" value="RecA-like_ORC2"/>
    <property type="match status" value="1"/>
</dbReference>
<dbReference type="Pfam" id="PF24882">
    <property type="entry name" value="WHD_ORC2"/>
    <property type="match status" value="1"/>
</dbReference>
<dbReference type="EnsemblMetazoa" id="CLYHEMT006471.1">
    <property type="protein sequence ID" value="CLYHEMP006471.1"/>
    <property type="gene ID" value="CLYHEMG006471"/>
</dbReference>
<evidence type="ECO:0000259" key="8">
    <source>
        <dbReference type="Pfam" id="PF24882"/>
    </source>
</evidence>
<evidence type="ECO:0000256" key="5">
    <source>
        <dbReference type="ARBA" id="ARBA00023242"/>
    </source>
</evidence>
<comment type="function">
    <text evidence="6">Component of the origin recognition complex (ORC) that binds origins of replication. DNA-binding is ATP-dependent. ORC is required to assemble the pre-replication complex necessary to initiate DNA replication.</text>
</comment>
<evidence type="ECO:0000256" key="3">
    <source>
        <dbReference type="ARBA" id="ARBA00019080"/>
    </source>
</evidence>
<dbReference type="GO" id="GO:0006260">
    <property type="term" value="P:DNA replication"/>
    <property type="evidence" value="ECO:0007669"/>
    <property type="project" value="UniProtKB-UniRule"/>
</dbReference>
<dbReference type="Proteomes" id="UP000594262">
    <property type="component" value="Unplaced"/>
</dbReference>
<accession>A0A7M5UVJ8</accession>
<dbReference type="GO" id="GO:0005664">
    <property type="term" value="C:nuclear origin of replication recognition complex"/>
    <property type="evidence" value="ECO:0007669"/>
    <property type="project" value="UniProtKB-UniRule"/>
</dbReference>
<protein>
    <recommendedName>
        <fullName evidence="3 6">Origin recognition complex subunit 2</fullName>
    </recommendedName>
</protein>
<comment type="subcellular location">
    <subcellularLocation>
        <location evidence="1 6">Nucleus</location>
    </subcellularLocation>
</comment>
<evidence type="ECO:0000256" key="4">
    <source>
        <dbReference type="ARBA" id="ARBA00022705"/>
    </source>
</evidence>
<dbReference type="InterPro" id="IPR056773">
    <property type="entry name" value="WHD_ORC2"/>
</dbReference>
<dbReference type="PANTHER" id="PTHR14052:SF0">
    <property type="entry name" value="ORIGIN RECOGNITION COMPLEX SUBUNIT 2"/>
    <property type="match status" value="1"/>
</dbReference>
<proteinExistence type="inferred from homology"/>
<dbReference type="OrthoDB" id="20198at2759"/>
<keyword evidence="10" id="KW-1185">Reference proteome</keyword>
<name>A0A7M5UVJ8_9CNID</name>
<evidence type="ECO:0000313" key="10">
    <source>
        <dbReference type="Proteomes" id="UP000594262"/>
    </source>
</evidence>
<comment type="subunit">
    <text evidence="6">Component of the origin recognition complex (ORC).</text>
</comment>
<reference evidence="9" key="1">
    <citation type="submission" date="2021-01" db="UniProtKB">
        <authorList>
            <consortium name="EnsemblMetazoa"/>
        </authorList>
    </citation>
    <scope>IDENTIFICATION</scope>
</reference>
<evidence type="ECO:0000256" key="1">
    <source>
        <dbReference type="ARBA" id="ARBA00004123"/>
    </source>
</evidence>
<feature type="domain" description="Origin recognition complex subunit 2 winged-helix" evidence="8">
    <location>
        <begin position="212"/>
        <end position="270"/>
    </location>
</feature>
<sequence>MHSCYFQNWMFQMLNGFNVLLYGFGSKHKLLEEFRKRHLKDQCHIVINGFFPSITIKQILNMITEDLMNSQLSIRNTIDQANHIKKFYDVDKHGKLFLLIHNIDGQMLRSKNVQSILSCLASAKNIHIISSIDHINAPLIWDQNISSQFNWLWHDCTTYDAYNEETSYENSLMVQQSGSLALSSLIHVLRSLTPNAKGIFRLLVDIQLDNEDNSSYQGLSFTDLYNRCRERFLVNSDLTLRAQLTEFKDHKLVKSKKGFNGLEYLSVALDCGTLRQYLEHESSNT</sequence>
<evidence type="ECO:0000313" key="9">
    <source>
        <dbReference type="EnsemblMetazoa" id="CLYHEMP006471.1"/>
    </source>
</evidence>
<dbReference type="AlphaFoldDB" id="A0A7M5UVJ8"/>
<keyword evidence="4 6" id="KW-0235">DNA replication</keyword>
<evidence type="ECO:0000256" key="6">
    <source>
        <dbReference type="RuleBase" id="RU368084"/>
    </source>
</evidence>
<comment type="similarity">
    <text evidence="2 6">Belongs to the ORC2 family.</text>
</comment>
<evidence type="ECO:0000259" key="7">
    <source>
        <dbReference type="Pfam" id="PF04084"/>
    </source>
</evidence>
<dbReference type="InterPro" id="IPR056772">
    <property type="entry name" value="RecA-like_ORC2"/>
</dbReference>